<dbReference type="VEuPathDB" id="PlasmoDB:PocGH01_12070100"/>
<keyword evidence="2" id="KW-0560">Oxidoreductase</keyword>
<gene>
    <name evidence="2" type="primary">PocGH01_12070100</name>
    <name evidence="2" type="ORF">POCGH01_12070100</name>
</gene>
<protein>
    <submittedName>
        <fullName evidence="2">Shikimate dehydrogenase, putative</fullName>
        <ecNumber evidence="2">1.1.1.25</ecNumber>
    </submittedName>
</protein>
<dbReference type="AlphaFoldDB" id="A0A1D3TLI9"/>
<name>A0A1D3TLI9_PLAOA</name>
<dbReference type="OrthoDB" id="370739at2759"/>
<dbReference type="EC" id="1.1.1.25" evidence="2"/>
<organism evidence="2 3">
    <name type="scientific">Plasmodium ovale</name>
    <name type="common">malaria parasite P. ovale</name>
    <dbReference type="NCBI Taxonomy" id="36330"/>
    <lineage>
        <taxon>Eukaryota</taxon>
        <taxon>Sar</taxon>
        <taxon>Alveolata</taxon>
        <taxon>Apicomplexa</taxon>
        <taxon>Aconoidasida</taxon>
        <taxon>Haemosporida</taxon>
        <taxon>Plasmodiidae</taxon>
        <taxon>Plasmodium</taxon>
        <taxon>Plasmodium (Plasmodium)</taxon>
    </lineage>
</organism>
<evidence type="ECO:0000313" key="3">
    <source>
        <dbReference type="Proteomes" id="UP000242942"/>
    </source>
</evidence>
<dbReference type="Proteomes" id="UP000242942">
    <property type="component" value="Chromosome 12"/>
</dbReference>
<evidence type="ECO:0000256" key="1">
    <source>
        <dbReference type="SAM" id="Phobius"/>
    </source>
</evidence>
<feature type="transmembrane region" description="Helical" evidence="1">
    <location>
        <begin position="16"/>
        <end position="35"/>
    </location>
</feature>
<dbReference type="VEuPathDB" id="PlasmoDB:POWCR01_120064800"/>
<accession>A0A1D3TLI9</accession>
<keyword evidence="1" id="KW-0812">Transmembrane</keyword>
<reference evidence="2 3" key="1">
    <citation type="submission" date="2016-06" db="EMBL/GenBank/DDBJ databases">
        <authorList>
            <consortium name="Pathogen Informatics"/>
        </authorList>
    </citation>
    <scope>NUCLEOTIDE SEQUENCE [LARGE SCALE GENOMIC DNA]</scope>
    <source>
        <strain evidence="2">PocGH01</strain>
    </source>
</reference>
<proteinExistence type="predicted"/>
<keyword evidence="1" id="KW-0472">Membrane</keyword>
<feature type="transmembrane region" description="Helical" evidence="1">
    <location>
        <begin position="170"/>
        <end position="189"/>
    </location>
</feature>
<dbReference type="EMBL" id="LT594593">
    <property type="protein sequence ID" value="SCP05834.1"/>
    <property type="molecule type" value="Genomic_DNA"/>
</dbReference>
<sequence length="211" mass="24681">MNDNIFEDNKLRCKNIVSIYAIRMYLNGFIIGYVFRHEIYKKFYIHKNDNVIFHFIKRNICSLTNDCLSRNATYLTKYNLPNNKKRSLYNRLNINRGNTASIGSDIRGGRSGNRGGGKNHGYLYKLIPFNELANLRRNIQVSNFVAFRLSFWTCFCTLTCWQLNRNMENSLVSPILSGFVASSLNILVFREQKKTLIPRWFGCLLSYVIFI</sequence>
<dbReference type="GO" id="GO:0004764">
    <property type="term" value="F:shikimate 3-dehydrogenase (NADP+) activity"/>
    <property type="evidence" value="ECO:0007669"/>
    <property type="project" value="UniProtKB-EC"/>
</dbReference>
<keyword evidence="3" id="KW-1185">Reference proteome</keyword>
<keyword evidence="1" id="KW-1133">Transmembrane helix</keyword>
<feature type="transmembrane region" description="Helical" evidence="1">
    <location>
        <begin position="145"/>
        <end position="164"/>
    </location>
</feature>
<evidence type="ECO:0000313" key="2">
    <source>
        <dbReference type="EMBL" id="SCP05834.1"/>
    </source>
</evidence>